<gene>
    <name evidence="2" type="ORF">DF182_05650</name>
</gene>
<evidence type="ECO:0008006" key="4">
    <source>
        <dbReference type="Google" id="ProtNLM"/>
    </source>
</evidence>
<reference evidence="2 3" key="1">
    <citation type="submission" date="2018-05" db="EMBL/GenBank/DDBJ databases">
        <title>Chitinophaga sp. K3CV102501T nov., isolated from isolated from a monsoon evergreen broad-leaved forest soil.</title>
        <authorList>
            <person name="Lv Y."/>
        </authorList>
    </citation>
    <scope>NUCLEOTIDE SEQUENCE [LARGE SCALE GENOMIC DNA]</scope>
    <source>
        <strain evidence="2 3">GDMCC 1.1325</strain>
    </source>
</reference>
<keyword evidence="3" id="KW-1185">Reference proteome</keyword>
<organism evidence="2 3">
    <name type="scientific">Chitinophaga flava</name>
    <dbReference type="NCBI Taxonomy" id="2259036"/>
    <lineage>
        <taxon>Bacteria</taxon>
        <taxon>Pseudomonadati</taxon>
        <taxon>Bacteroidota</taxon>
        <taxon>Chitinophagia</taxon>
        <taxon>Chitinophagales</taxon>
        <taxon>Chitinophagaceae</taxon>
        <taxon>Chitinophaga</taxon>
    </lineage>
</organism>
<keyword evidence="1" id="KW-0732">Signal</keyword>
<evidence type="ECO:0000313" key="3">
    <source>
        <dbReference type="Proteomes" id="UP000253410"/>
    </source>
</evidence>
<accession>A0A365Y0F5</accession>
<dbReference type="OrthoDB" id="747120at2"/>
<protein>
    <recommendedName>
        <fullName evidence="4">SusD/RagB family nutrient-binding outer membrane lipoprotein</fullName>
    </recommendedName>
</protein>
<dbReference type="RefSeq" id="WP_113614680.1">
    <property type="nucleotide sequence ID" value="NZ_QFFJ01000001.1"/>
</dbReference>
<dbReference type="EMBL" id="QFFJ01000001">
    <property type="protein sequence ID" value="RBL92079.1"/>
    <property type="molecule type" value="Genomic_DNA"/>
</dbReference>
<sequence>MKNTFSGKLLACFFLSVFVLSSCKKHDDPVTPVYNLDTLYAHAVADAMITDSNKISKNLWAITESNPNLQWKTINGQTYVLMATFMRFPTSYPEGDSITNTWGESWLFIPKQMKTRIGQSFTPTSDTILRVSQLLGLPPVNPKSNTHIAEVWVKAVNLFRPAGDPAINTTTAGPVLIPSAPVDYVTWFNNYIIYAYYRPLVTATDYHYPWTRMGYTYDWAYGANKVGLSEYVVKASSGMWVEKVRRAADYFR</sequence>
<proteinExistence type="predicted"/>
<feature type="chain" id="PRO_5016586560" description="SusD/RagB family nutrient-binding outer membrane lipoprotein" evidence="1">
    <location>
        <begin position="22"/>
        <end position="252"/>
    </location>
</feature>
<feature type="signal peptide" evidence="1">
    <location>
        <begin position="1"/>
        <end position="21"/>
    </location>
</feature>
<evidence type="ECO:0000313" key="2">
    <source>
        <dbReference type="EMBL" id="RBL92079.1"/>
    </source>
</evidence>
<dbReference type="PROSITE" id="PS51257">
    <property type="entry name" value="PROKAR_LIPOPROTEIN"/>
    <property type="match status" value="1"/>
</dbReference>
<dbReference type="AlphaFoldDB" id="A0A365Y0F5"/>
<evidence type="ECO:0000256" key="1">
    <source>
        <dbReference type="SAM" id="SignalP"/>
    </source>
</evidence>
<comment type="caution">
    <text evidence="2">The sequence shown here is derived from an EMBL/GenBank/DDBJ whole genome shotgun (WGS) entry which is preliminary data.</text>
</comment>
<dbReference type="Proteomes" id="UP000253410">
    <property type="component" value="Unassembled WGS sequence"/>
</dbReference>
<name>A0A365Y0F5_9BACT</name>